<dbReference type="UniPathway" id="UPA00193"/>
<dbReference type="SUPFAM" id="SSF51730">
    <property type="entry name" value="FAD-linked oxidoreductase"/>
    <property type="match status" value="1"/>
</dbReference>
<evidence type="ECO:0000256" key="8">
    <source>
        <dbReference type="RuleBase" id="RU003862"/>
    </source>
</evidence>
<reference evidence="10 11" key="1">
    <citation type="submission" date="2019-09" db="EMBL/GenBank/DDBJ databases">
        <authorList>
            <person name="Duangmal K."/>
            <person name="Teo W.F.A."/>
            <person name="Lipun K."/>
        </authorList>
    </citation>
    <scope>NUCLEOTIDE SEQUENCE [LARGE SCALE GENOMIC DNA]</scope>
    <source>
        <strain evidence="10 11">K1PN6</strain>
    </source>
</reference>
<evidence type="ECO:0000256" key="7">
    <source>
        <dbReference type="ARBA" id="ARBA00048628"/>
    </source>
</evidence>
<organism evidence="10 11">
    <name type="scientific">Streptomyces acidicola</name>
    <dbReference type="NCBI Taxonomy" id="2596892"/>
    <lineage>
        <taxon>Bacteria</taxon>
        <taxon>Bacillati</taxon>
        <taxon>Actinomycetota</taxon>
        <taxon>Actinomycetes</taxon>
        <taxon>Kitasatosporales</taxon>
        <taxon>Streptomycetaceae</taxon>
        <taxon>Streptomyces</taxon>
    </lineage>
</organism>
<protein>
    <recommendedName>
        <fullName evidence="8">Methylenetetrahydrofolate reductase</fullName>
    </recommendedName>
</protein>
<dbReference type="PANTHER" id="PTHR45754">
    <property type="entry name" value="METHYLENETETRAHYDROFOLATE REDUCTASE"/>
    <property type="match status" value="1"/>
</dbReference>
<dbReference type="EMBL" id="VMNX01000095">
    <property type="protein sequence ID" value="MPY51429.1"/>
    <property type="molecule type" value="Genomic_DNA"/>
</dbReference>
<dbReference type="GO" id="GO:0106312">
    <property type="term" value="F:methylenetetrahydrofolate reductase (NADH) activity"/>
    <property type="evidence" value="ECO:0007669"/>
    <property type="project" value="UniProtKB-EC"/>
</dbReference>
<dbReference type="GO" id="GO:0071949">
    <property type="term" value="F:FAD binding"/>
    <property type="evidence" value="ECO:0007669"/>
    <property type="project" value="TreeGrafter"/>
</dbReference>
<evidence type="ECO:0000256" key="3">
    <source>
        <dbReference type="ARBA" id="ARBA00006743"/>
    </source>
</evidence>
<accession>A0A5N8WVW8</accession>
<dbReference type="GO" id="GO:0009086">
    <property type="term" value="P:methionine biosynthetic process"/>
    <property type="evidence" value="ECO:0007669"/>
    <property type="project" value="TreeGrafter"/>
</dbReference>
<dbReference type="Gene3D" id="3.20.20.220">
    <property type="match status" value="1"/>
</dbReference>
<dbReference type="AlphaFoldDB" id="A0A5N8WVW8"/>
<evidence type="ECO:0000256" key="5">
    <source>
        <dbReference type="ARBA" id="ARBA00022827"/>
    </source>
</evidence>
<dbReference type="Pfam" id="PF02219">
    <property type="entry name" value="MTHFR"/>
    <property type="match status" value="1"/>
</dbReference>
<feature type="compositionally biased region" description="Pro residues" evidence="9">
    <location>
        <begin position="1"/>
        <end position="14"/>
    </location>
</feature>
<keyword evidence="11" id="KW-1185">Reference proteome</keyword>
<dbReference type="InterPro" id="IPR029041">
    <property type="entry name" value="FAD-linked_oxidoreductase-like"/>
</dbReference>
<comment type="similarity">
    <text evidence="3 8">Belongs to the methylenetetrahydrofolate reductase family.</text>
</comment>
<comment type="pathway">
    <text evidence="2 8">One-carbon metabolism; tetrahydrofolate interconversion.</text>
</comment>
<evidence type="ECO:0000256" key="1">
    <source>
        <dbReference type="ARBA" id="ARBA00001974"/>
    </source>
</evidence>
<dbReference type="GO" id="GO:0035999">
    <property type="term" value="P:tetrahydrofolate interconversion"/>
    <property type="evidence" value="ECO:0007669"/>
    <property type="project" value="UniProtKB-UniPathway"/>
</dbReference>
<evidence type="ECO:0000313" key="10">
    <source>
        <dbReference type="EMBL" id="MPY51429.1"/>
    </source>
</evidence>
<feature type="region of interest" description="Disordered" evidence="9">
    <location>
        <begin position="1"/>
        <end position="49"/>
    </location>
</feature>
<proteinExistence type="inferred from homology"/>
<comment type="cofactor">
    <cofactor evidence="1 8">
        <name>FAD</name>
        <dbReference type="ChEBI" id="CHEBI:57692"/>
    </cofactor>
</comment>
<keyword evidence="6 8" id="KW-0560">Oxidoreductase</keyword>
<evidence type="ECO:0000256" key="6">
    <source>
        <dbReference type="ARBA" id="ARBA00023002"/>
    </source>
</evidence>
<dbReference type="PANTHER" id="PTHR45754:SF3">
    <property type="entry name" value="METHYLENETETRAHYDROFOLATE REDUCTASE (NADPH)"/>
    <property type="match status" value="1"/>
</dbReference>
<evidence type="ECO:0000256" key="9">
    <source>
        <dbReference type="SAM" id="MobiDB-lite"/>
    </source>
</evidence>
<gene>
    <name evidence="10" type="ORF">FPZ41_23855</name>
</gene>
<evidence type="ECO:0000256" key="4">
    <source>
        <dbReference type="ARBA" id="ARBA00022630"/>
    </source>
</evidence>
<comment type="catalytic activity">
    <reaction evidence="7">
        <text>(6S)-5-methyl-5,6,7,8-tetrahydrofolate + NAD(+) = (6R)-5,10-methylene-5,6,7,8-tetrahydrofolate + NADH + H(+)</text>
        <dbReference type="Rhea" id="RHEA:19821"/>
        <dbReference type="ChEBI" id="CHEBI:15378"/>
        <dbReference type="ChEBI" id="CHEBI:15636"/>
        <dbReference type="ChEBI" id="CHEBI:18608"/>
        <dbReference type="ChEBI" id="CHEBI:57540"/>
        <dbReference type="ChEBI" id="CHEBI:57945"/>
        <dbReference type="EC" id="1.5.1.54"/>
    </reaction>
    <physiologicalReaction direction="right-to-left" evidence="7">
        <dbReference type="Rhea" id="RHEA:19823"/>
    </physiologicalReaction>
</comment>
<name>A0A5N8WVW8_9ACTN</name>
<dbReference type="InterPro" id="IPR003171">
    <property type="entry name" value="Mehydrof_redctse-like"/>
</dbReference>
<dbReference type="GO" id="GO:0005829">
    <property type="term" value="C:cytosol"/>
    <property type="evidence" value="ECO:0007669"/>
    <property type="project" value="TreeGrafter"/>
</dbReference>
<dbReference type="Proteomes" id="UP000373149">
    <property type="component" value="Unassembled WGS sequence"/>
</dbReference>
<sequence>MPRPRPPRSTPSPLPASSSPAPTEGASDVTSVTDPRGSTPPLSRPVSRTAKAAVADALRDATYEILPFKSAEEKVLAHVPTDVALTVTTTEAKGIGPTIALAAALTEHGYRAAPHIAARLVRDQAHLTDIVEQLRDSGIDRLFCVGGDAAEPAGDFPDALSLFQGLQTIGHSFTSVGIGGYPEGHGLIDDELIEQALDAKAPYATQIITQLCFDAATTIRWARRVRARGVTLPIRVGIPGAVSRQKLIRVSAGLGLGQSARFLKKQQNMFWRFFLPGGYSPNKLIEKLTPAFAQEDNNLQGFHVFTFNDLESTEAWRKAWLARLS</sequence>
<evidence type="ECO:0000313" key="11">
    <source>
        <dbReference type="Proteomes" id="UP000373149"/>
    </source>
</evidence>
<evidence type="ECO:0000256" key="2">
    <source>
        <dbReference type="ARBA" id="ARBA00004777"/>
    </source>
</evidence>
<keyword evidence="4 8" id="KW-0285">Flavoprotein</keyword>
<keyword evidence="5 8" id="KW-0274">FAD</keyword>
<comment type="caution">
    <text evidence="10">The sequence shown here is derived from an EMBL/GenBank/DDBJ whole genome shotgun (WGS) entry which is preliminary data.</text>
</comment>